<feature type="signal peptide" evidence="2">
    <location>
        <begin position="1"/>
        <end position="28"/>
    </location>
</feature>
<name>A0AAD9WQQ2_9ROSI</name>
<keyword evidence="2" id="KW-0732">Signal</keyword>
<reference evidence="3" key="1">
    <citation type="journal article" date="2023" name="Plant J.">
        <title>Genome sequences and population genomics provide insights into the demographic history, inbreeding, and mutation load of two 'living fossil' tree species of Dipteronia.</title>
        <authorList>
            <person name="Feng Y."/>
            <person name="Comes H.P."/>
            <person name="Chen J."/>
            <person name="Zhu S."/>
            <person name="Lu R."/>
            <person name="Zhang X."/>
            <person name="Li P."/>
            <person name="Qiu J."/>
            <person name="Olsen K.M."/>
            <person name="Qiu Y."/>
        </authorList>
    </citation>
    <scope>NUCLEOTIDE SEQUENCE</scope>
    <source>
        <strain evidence="3">KIB01</strain>
    </source>
</reference>
<dbReference type="EMBL" id="JANJYI010000008">
    <property type="protein sequence ID" value="KAK2639856.1"/>
    <property type="molecule type" value="Genomic_DNA"/>
</dbReference>
<dbReference type="PANTHER" id="PTHR37389:SF16">
    <property type="entry name" value="GLYCINE-RICH CELL WALL STRUCTURAL PROTEIN"/>
    <property type="match status" value="1"/>
</dbReference>
<evidence type="ECO:0000313" key="4">
    <source>
        <dbReference type="Proteomes" id="UP001280121"/>
    </source>
</evidence>
<keyword evidence="4" id="KW-1185">Reference proteome</keyword>
<evidence type="ECO:0000256" key="1">
    <source>
        <dbReference type="SAM" id="MobiDB-lite"/>
    </source>
</evidence>
<dbReference type="AlphaFoldDB" id="A0AAD9WQQ2"/>
<gene>
    <name evidence="3" type="ORF">Ddye_027651</name>
</gene>
<feature type="chain" id="PRO_5042219037" evidence="2">
    <location>
        <begin position="29"/>
        <end position="116"/>
    </location>
</feature>
<evidence type="ECO:0000256" key="2">
    <source>
        <dbReference type="SAM" id="SignalP"/>
    </source>
</evidence>
<dbReference type="Proteomes" id="UP001280121">
    <property type="component" value="Unassembled WGS sequence"/>
</dbReference>
<comment type="caution">
    <text evidence="3">The sequence shown here is derived from an EMBL/GenBank/DDBJ whole genome shotgun (WGS) entry which is preliminary data.</text>
</comment>
<dbReference type="PANTHER" id="PTHR37389">
    <property type="entry name" value="NODULIN-24"/>
    <property type="match status" value="1"/>
</dbReference>
<feature type="region of interest" description="Disordered" evidence="1">
    <location>
        <begin position="64"/>
        <end position="116"/>
    </location>
</feature>
<evidence type="ECO:0000313" key="3">
    <source>
        <dbReference type="EMBL" id="KAK2639856.1"/>
    </source>
</evidence>
<accession>A0AAD9WQQ2</accession>
<protein>
    <submittedName>
        <fullName evidence="3">Uncharacterized protein</fullName>
    </submittedName>
</protein>
<sequence>MAFSKSNLLLLGLAFAVVLLICSEISAASELESPETTQTKETANYFDDHHRFHHGHGHGHGHHCGHCHRHEHGHHGGHGHRHRHGHHGGHGHGHHGGHHGHGAAETQEIENEAGEN</sequence>
<dbReference type="Pfam" id="PF07172">
    <property type="entry name" value="GRP"/>
    <property type="match status" value="1"/>
</dbReference>
<feature type="compositionally biased region" description="Basic residues" evidence="1">
    <location>
        <begin position="64"/>
        <end position="101"/>
    </location>
</feature>
<feature type="compositionally biased region" description="Acidic residues" evidence="1">
    <location>
        <begin position="107"/>
        <end position="116"/>
    </location>
</feature>
<organism evidence="3 4">
    <name type="scientific">Dipteronia dyeriana</name>
    <dbReference type="NCBI Taxonomy" id="168575"/>
    <lineage>
        <taxon>Eukaryota</taxon>
        <taxon>Viridiplantae</taxon>
        <taxon>Streptophyta</taxon>
        <taxon>Embryophyta</taxon>
        <taxon>Tracheophyta</taxon>
        <taxon>Spermatophyta</taxon>
        <taxon>Magnoliopsida</taxon>
        <taxon>eudicotyledons</taxon>
        <taxon>Gunneridae</taxon>
        <taxon>Pentapetalae</taxon>
        <taxon>rosids</taxon>
        <taxon>malvids</taxon>
        <taxon>Sapindales</taxon>
        <taxon>Sapindaceae</taxon>
        <taxon>Hippocastanoideae</taxon>
        <taxon>Acereae</taxon>
        <taxon>Dipteronia</taxon>
    </lineage>
</organism>
<dbReference type="InterPro" id="IPR010800">
    <property type="entry name" value="GRP"/>
</dbReference>
<proteinExistence type="predicted"/>